<keyword evidence="4" id="KW-1185">Reference proteome</keyword>
<dbReference type="Proteomes" id="UP000317318">
    <property type="component" value="Chromosome"/>
</dbReference>
<dbReference type="InterPro" id="IPR050463">
    <property type="entry name" value="Gfo/Idh/MocA_oxidrdct_glycsds"/>
</dbReference>
<dbReference type="NCBIfam" id="TIGR01409">
    <property type="entry name" value="TAT_signal_seq"/>
    <property type="match status" value="1"/>
</dbReference>
<dbReference type="RefSeq" id="WP_145363760.1">
    <property type="nucleotide sequence ID" value="NZ_CP036268.1"/>
</dbReference>
<dbReference type="OrthoDB" id="9788246at2"/>
<dbReference type="Gene3D" id="3.40.50.720">
    <property type="entry name" value="NAD(P)-binding Rossmann-like Domain"/>
    <property type="match status" value="1"/>
</dbReference>
<protein>
    <submittedName>
        <fullName evidence="3">Putative oxidoreductase YvaA</fullName>
        <ecNumber evidence="3">1.-.-.-</ecNumber>
    </submittedName>
</protein>
<dbReference type="GO" id="GO:0016491">
    <property type="term" value="F:oxidoreductase activity"/>
    <property type="evidence" value="ECO:0007669"/>
    <property type="project" value="UniProtKB-KW"/>
</dbReference>
<accession>A0A517R192</accession>
<name>A0A517R192_9PLAN</name>
<gene>
    <name evidence="3" type="primary">yvaA</name>
    <name evidence="3" type="ORF">Pan189_20450</name>
</gene>
<evidence type="ECO:0000313" key="4">
    <source>
        <dbReference type="Proteomes" id="UP000317318"/>
    </source>
</evidence>
<dbReference type="PANTHER" id="PTHR43818">
    <property type="entry name" value="BCDNA.GH03377"/>
    <property type="match status" value="1"/>
</dbReference>
<dbReference type="InterPro" id="IPR006311">
    <property type="entry name" value="TAT_signal"/>
</dbReference>
<dbReference type="Pfam" id="PF19051">
    <property type="entry name" value="GFO_IDH_MocA_C2"/>
    <property type="match status" value="1"/>
</dbReference>
<organism evidence="3 4">
    <name type="scientific">Stratiformator vulcanicus</name>
    <dbReference type="NCBI Taxonomy" id="2527980"/>
    <lineage>
        <taxon>Bacteria</taxon>
        <taxon>Pseudomonadati</taxon>
        <taxon>Planctomycetota</taxon>
        <taxon>Planctomycetia</taxon>
        <taxon>Planctomycetales</taxon>
        <taxon>Planctomycetaceae</taxon>
        <taxon>Stratiformator</taxon>
    </lineage>
</organism>
<dbReference type="Gene3D" id="3.30.360.10">
    <property type="entry name" value="Dihydrodipicolinate Reductase, domain 2"/>
    <property type="match status" value="1"/>
</dbReference>
<dbReference type="PROSITE" id="PS51318">
    <property type="entry name" value="TAT"/>
    <property type="match status" value="1"/>
</dbReference>
<dbReference type="InterPro" id="IPR000683">
    <property type="entry name" value="Gfo/Idh/MocA-like_OxRdtase_N"/>
</dbReference>
<evidence type="ECO:0000259" key="1">
    <source>
        <dbReference type="Pfam" id="PF01408"/>
    </source>
</evidence>
<dbReference type="Pfam" id="PF01408">
    <property type="entry name" value="GFO_IDH_MocA"/>
    <property type="match status" value="1"/>
</dbReference>
<dbReference type="InterPro" id="IPR043906">
    <property type="entry name" value="Gfo/Idh/MocA_OxRdtase_bact_C"/>
</dbReference>
<dbReference type="SUPFAM" id="SSF51735">
    <property type="entry name" value="NAD(P)-binding Rossmann-fold domains"/>
    <property type="match status" value="1"/>
</dbReference>
<dbReference type="InterPro" id="IPR019546">
    <property type="entry name" value="TAT_signal_bac_arc"/>
</dbReference>
<dbReference type="GO" id="GO:0000166">
    <property type="term" value="F:nucleotide binding"/>
    <property type="evidence" value="ECO:0007669"/>
    <property type="project" value="InterPro"/>
</dbReference>
<keyword evidence="3" id="KW-0560">Oxidoreductase</keyword>
<reference evidence="3 4" key="1">
    <citation type="submission" date="2019-02" db="EMBL/GenBank/DDBJ databases">
        <title>Deep-cultivation of Planctomycetes and their phenomic and genomic characterization uncovers novel biology.</title>
        <authorList>
            <person name="Wiegand S."/>
            <person name="Jogler M."/>
            <person name="Boedeker C."/>
            <person name="Pinto D."/>
            <person name="Vollmers J."/>
            <person name="Rivas-Marin E."/>
            <person name="Kohn T."/>
            <person name="Peeters S.H."/>
            <person name="Heuer A."/>
            <person name="Rast P."/>
            <person name="Oberbeckmann S."/>
            <person name="Bunk B."/>
            <person name="Jeske O."/>
            <person name="Meyerdierks A."/>
            <person name="Storesund J.E."/>
            <person name="Kallscheuer N."/>
            <person name="Luecker S."/>
            <person name="Lage O.M."/>
            <person name="Pohl T."/>
            <person name="Merkel B.J."/>
            <person name="Hornburger P."/>
            <person name="Mueller R.-W."/>
            <person name="Bruemmer F."/>
            <person name="Labrenz M."/>
            <person name="Spormann A.M."/>
            <person name="Op den Camp H."/>
            <person name="Overmann J."/>
            <person name="Amann R."/>
            <person name="Jetten M.S.M."/>
            <person name="Mascher T."/>
            <person name="Medema M.H."/>
            <person name="Devos D.P."/>
            <person name="Kaster A.-K."/>
            <person name="Ovreas L."/>
            <person name="Rohde M."/>
            <person name="Galperin M.Y."/>
            <person name="Jogler C."/>
        </authorList>
    </citation>
    <scope>NUCLEOTIDE SEQUENCE [LARGE SCALE GENOMIC DNA]</scope>
    <source>
        <strain evidence="3 4">Pan189</strain>
    </source>
</reference>
<sequence length="436" mass="48549">MTDDLFRQGFDRRRFLAGSAAAVAMSGIARPRPAQAESRDAGEKVVLALMGIRTRGLQLAALLRELPNIEIAYVCDPDERQIERGIEAISEHEGNRRPTGVRDYREALDDPAIDGLLCAAPNHWHAAATITACQAGKNVYVEKPCSHTAEEGELMISAAKDSGKAVQVGMQRRSGALYQQVVRRIREGVIGDILFAKSYYYRRRPSIGRATPESPPAWLDYDIWQGPATAQPYRPNILHYNWHNFWHWGNGEIGNNGVHMLDICRWAMDIDFPEQVNVTGSKLRFDDDQQTPDTMVANYQCGEKMITWEGISWSSSLKPEGQVGIEFRGTDGTLVVNDAGYQAFGPDRKLIEEHQADRGDTAHLSNFLDCIRGDATPQCGISDGHRSALFCHLANIAHRTGTPIEIDSKTGHLQDADAARDLWGCEYRSEWMPTVS</sequence>
<dbReference type="AlphaFoldDB" id="A0A517R192"/>
<dbReference type="SUPFAM" id="SSF55347">
    <property type="entry name" value="Glyceraldehyde-3-phosphate dehydrogenase-like, C-terminal domain"/>
    <property type="match status" value="1"/>
</dbReference>
<dbReference type="KEGG" id="svp:Pan189_20450"/>
<dbReference type="InterPro" id="IPR036291">
    <property type="entry name" value="NAD(P)-bd_dom_sf"/>
</dbReference>
<proteinExistence type="predicted"/>
<dbReference type="EMBL" id="CP036268">
    <property type="protein sequence ID" value="QDT37665.1"/>
    <property type="molecule type" value="Genomic_DNA"/>
</dbReference>
<dbReference type="PANTHER" id="PTHR43818:SF5">
    <property type="entry name" value="OXIDOREDUCTASE FAMILY PROTEIN"/>
    <property type="match status" value="1"/>
</dbReference>
<evidence type="ECO:0000259" key="2">
    <source>
        <dbReference type="Pfam" id="PF19051"/>
    </source>
</evidence>
<feature type="domain" description="Gfo/Idh/MocA-like oxidoreductase N-terminal" evidence="1">
    <location>
        <begin position="58"/>
        <end position="169"/>
    </location>
</feature>
<dbReference type="EC" id="1.-.-.-" evidence="3"/>
<feature type="domain" description="Gfo/Idh/MocA-like oxidoreductase bacterial type C-terminal" evidence="2">
    <location>
        <begin position="212"/>
        <end position="431"/>
    </location>
</feature>
<evidence type="ECO:0000313" key="3">
    <source>
        <dbReference type="EMBL" id="QDT37665.1"/>
    </source>
</evidence>